<evidence type="ECO:0000313" key="3">
    <source>
        <dbReference type="Proteomes" id="UP000307440"/>
    </source>
</evidence>
<dbReference type="AlphaFoldDB" id="A0A5C3KNH5"/>
<dbReference type="PANTHER" id="PTHR19959">
    <property type="entry name" value="KINESIN LIGHT CHAIN"/>
    <property type="match status" value="1"/>
</dbReference>
<organism evidence="2 3">
    <name type="scientific">Coprinopsis marcescibilis</name>
    <name type="common">Agaric fungus</name>
    <name type="synonym">Psathyrella marcescibilis</name>
    <dbReference type="NCBI Taxonomy" id="230819"/>
    <lineage>
        <taxon>Eukaryota</taxon>
        <taxon>Fungi</taxon>
        <taxon>Dikarya</taxon>
        <taxon>Basidiomycota</taxon>
        <taxon>Agaricomycotina</taxon>
        <taxon>Agaricomycetes</taxon>
        <taxon>Agaricomycetidae</taxon>
        <taxon>Agaricales</taxon>
        <taxon>Agaricineae</taxon>
        <taxon>Psathyrellaceae</taxon>
        <taxon>Coprinopsis</taxon>
    </lineage>
</organism>
<dbReference type="PANTHER" id="PTHR19959:SF119">
    <property type="entry name" value="FUNGAL LIPASE-LIKE DOMAIN-CONTAINING PROTEIN"/>
    <property type="match status" value="1"/>
</dbReference>
<feature type="compositionally biased region" description="Polar residues" evidence="1">
    <location>
        <begin position="1"/>
        <end position="17"/>
    </location>
</feature>
<gene>
    <name evidence="2" type="ORF">FA15DRAFT_73289</name>
</gene>
<dbReference type="SUPFAM" id="SSF48452">
    <property type="entry name" value="TPR-like"/>
    <property type="match status" value="1"/>
</dbReference>
<keyword evidence="3" id="KW-1185">Reference proteome</keyword>
<dbReference type="EMBL" id="ML210264">
    <property type="protein sequence ID" value="TFK21585.1"/>
    <property type="molecule type" value="Genomic_DNA"/>
</dbReference>
<proteinExistence type="predicted"/>
<feature type="region of interest" description="Disordered" evidence="1">
    <location>
        <begin position="1"/>
        <end position="20"/>
    </location>
</feature>
<reference evidence="2 3" key="1">
    <citation type="journal article" date="2019" name="Nat. Ecol. Evol.">
        <title>Megaphylogeny resolves global patterns of mushroom evolution.</title>
        <authorList>
            <person name="Varga T."/>
            <person name="Krizsan K."/>
            <person name="Foldi C."/>
            <person name="Dima B."/>
            <person name="Sanchez-Garcia M."/>
            <person name="Sanchez-Ramirez S."/>
            <person name="Szollosi G.J."/>
            <person name="Szarkandi J.G."/>
            <person name="Papp V."/>
            <person name="Albert L."/>
            <person name="Andreopoulos W."/>
            <person name="Angelini C."/>
            <person name="Antonin V."/>
            <person name="Barry K.W."/>
            <person name="Bougher N.L."/>
            <person name="Buchanan P."/>
            <person name="Buyck B."/>
            <person name="Bense V."/>
            <person name="Catcheside P."/>
            <person name="Chovatia M."/>
            <person name="Cooper J."/>
            <person name="Damon W."/>
            <person name="Desjardin D."/>
            <person name="Finy P."/>
            <person name="Geml J."/>
            <person name="Haridas S."/>
            <person name="Hughes K."/>
            <person name="Justo A."/>
            <person name="Karasinski D."/>
            <person name="Kautmanova I."/>
            <person name="Kiss B."/>
            <person name="Kocsube S."/>
            <person name="Kotiranta H."/>
            <person name="LaButti K.M."/>
            <person name="Lechner B.E."/>
            <person name="Liimatainen K."/>
            <person name="Lipzen A."/>
            <person name="Lukacs Z."/>
            <person name="Mihaltcheva S."/>
            <person name="Morgado L.N."/>
            <person name="Niskanen T."/>
            <person name="Noordeloos M.E."/>
            <person name="Ohm R.A."/>
            <person name="Ortiz-Santana B."/>
            <person name="Ovrebo C."/>
            <person name="Racz N."/>
            <person name="Riley R."/>
            <person name="Savchenko A."/>
            <person name="Shiryaev A."/>
            <person name="Soop K."/>
            <person name="Spirin V."/>
            <person name="Szebenyi C."/>
            <person name="Tomsovsky M."/>
            <person name="Tulloss R.E."/>
            <person name="Uehling J."/>
            <person name="Grigoriev I.V."/>
            <person name="Vagvolgyi C."/>
            <person name="Papp T."/>
            <person name="Martin F.M."/>
            <person name="Miettinen O."/>
            <person name="Hibbett D.S."/>
            <person name="Nagy L.G."/>
        </authorList>
    </citation>
    <scope>NUCLEOTIDE SEQUENCE [LARGE SCALE GENOMIC DNA]</scope>
    <source>
        <strain evidence="2 3">CBS 121175</strain>
    </source>
</reference>
<dbReference type="Proteomes" id="UP000307440">
    <property type="component" value="Unassembled WGS sequence"/>
</dbReference>
<sequence length="739" mass="82237">MGSCLSTQQEPQTSTGKVVSERKVSSSILSQDNVEAILTEQKTRLLYFLDSTDQLRIHGKTSEAREYIAFAQSSGQNIPADHPSRTTLLESLSIALEYAFRDTCNLSDIDQAISVQSQIVQLCNLDQIRHAPTQSRLSSLYRIRFKESNDLKDMDSAISSAQIAVTNLTSSPIADGDAVMDSHYQLASALQCRHGYSKKLEDIIGAISSQRTVVILAPSDHPILPSWLQILAEMLEVHYSVTQAVESLDEAISHEQRAIQLVGKDEPSLSHLLHVQLARLYEQRSMHYGQTKYSADSIRAKRNAIRSLPDGTSKLPLLLGEFAESLFHHFSEVTNASQDLDEAISTMRAAIGLSKEGDSSHIENIYLLGTFLDFRYDLTKDLSSLDEAIVLQRAATNATHSEDKLLPQHLSLLSQYLGKRFFAAGAERDIDQAISLRRKAIKFLHEPSEHYPTIGHRHAALLVVRFEQRGQLTDLDEAISLETSILPSLSDSNATTPEHLFTLSSALMFRFKRQGNMSDINQAITYQQGAIALITSDDVKLPDFLNNLGTCFHSRFSRHKDLADIYEAVLCHRDCVDKTPPTNPVLPNRLNNLSISLSSLYDATLDPKDLDAAIVSSRKTIEGTPPGHRDLPLRLSNLGRLLQARFSRQENVIYLDEAISCFVRALELRPADEDLATDVLKNSATAYLRRFEVTKQREDVLAAAAALQACVDRTQDGHPSLQALMKSFNQARMLVESTD</sequence>
<evidence type="ECO:0000313" key="2">
    <source>
        <dbReference type="EMBL" id="TFK21585.1"/>
    </source>
</evidence>
<dbReference type="Gene3D" id="1.25.40.10">
    <property type="entry name" value="Tetratricopeptide repeat domain"/>
    <property type="match status" value="2"/>
</dbReference>
<evidence type="ECO:0008006" key="4">
    <source>
        <dbReference type="Google" id="ProtNLM"/>
    </source>
</evidence>
<accession>A0A5C3KNH5</accession>
<dbReference type="STRING" id="230819.A0A5C3KNH5"/>
<evidence type="ECO:0000256" key="1">
    <source>
        <dbReference type="SAM" id="MobiDB-lite"/>
    </source>
</evidence>
<dbReference type="InterPro" id="IPR011990">
    <property type="entry name" value="TPR-like_helical_dom_sf"/>
</dbReference>
<name>A0A5C3KNH5_COPMA</name>
<dbReference type="OrthoDB" id="3265929at2759"/>
<protein>
    <recommendedName>
        <fullName evidence="4">TPR-like protein</fullName>
    </recommendedName>
</protein>